<keyword evidence="5 7" id="KW-0456">Lyase</keyword>
<evidence type="ECO:0000256" key="4">
    <source>
        <dbReference type="ARBA" id="ARBA00023136"/>
    </source>
</evidence>
<evidence type="ECO:0000313" key="9">
    <source>
        <dbReference type="Proteomes" id="UP000228495"/>
    </source>
</evidence>
<dbReference type="GO" id="GO:0009252">
    <property type="term" value="P:peptidoglycan biosynthetic process"/>
    <property type="evidence" value="ECO:0007669"/>
    <property type="project" value="UniProtKB-UniRule"/>
</dbReference>
<comment type="catalytic activity">
    <reaction evidence="7">
        <text>a peptidoglycan chain = a peptidoglycan chain with N-acetyl-1,6-anhydromuramyl-[peptide] at the reducing end + a peptidoglycan chain with N-acetylglucosamine at the non-reducing end.</text>
        <dbReference type="EC" id="4.2.2.29"/>
    </reaction>
</comment>
<feature type="site" description="Important for catalytic activity" evidence="7">
    <location>
        <position position="204"/>
    </location>
</feature>
<dbReference type="AlphaFoldDB" id="A0A2H0BF20"/>
<name>A0A2H0BF20_UNCKA</name>
<protein>
    <recommendedName>
        <fullName evidence="7">Endolytic murein transglycosylase</fullName>
        <ecNumber evidence="7">4.2.2.29</ecNumber>
    </recommendedName>
    <alternativeName>
        <fullName evidence="7">Peptidoglycan lytic transglycosylase</fullName>
    </alternativeName>
    <alternativeName>
        <fullName evidence="7">Peptidoglycan polymerization terminase</fullName>
    </alternativeName>
</protein>
<dbReference type="PANTHER" id="PTHR30518">
    <property type="entry name" value="ENDOLYTIC MUREIN TRANSGLYCOSYLASE"/>
    <property type="match status" value="1"/>
</dbReference>
<evidence type="ECO:0000313" key="8">
    <source>
        <dbReference type="EMBL" id="PIP56266.1"/>
    </source>
</evidence>
<organism evidence="8 9">
    <name type="scientific">candidate division WWE3 bacterium CG22_combo_CG10-13_8_21_14_all_39_12</name>
    <dbReference type="NCBI Taxonomy" id="1975094"/>
    <lineage>
        <taxon>Bacteria</taxon>
        <taxon>Katanobacteria</taxon>
    </lineage>
</organism>
<evidence type="ECO:0000256" key="3">
    <source>
        <dbReference type="ARBA" id="ARBA00022989"/>
    </source>
</evidence>
<dbReference type="Pfam" id="PF02618">
    <property type="entry name" value="YceG"/>
    <property type="match status" value="1"/>
</dbReference>
<comment type="caution">
    <text evidence="8">The sequence shown here is derived from an EMBL/GenBank/DDBJ whole genome shotgun (WGS) entry which is preliminary data.</text>
</comment>
<sequence length="337" mass="38217">MFKKVRLLLLLAVVTVVIAIAYIEVSVGRYAIPEGLSSYDFSIQEGQSISGVLNSLEESSYIPHAKMVQMYFRIHPLSKYVVHAGEYTLAPGMGVTDIISSLQGGTFARQLTFLEGWRREQYVQYLDGMMGREFAQEFFDMTKDAEGTLFPDTYFIDTYTTPQQLFEKITQNYHSKIDQLQDEILSSGLSEHEIVILASILERESFSNTERPVIAGILIKRLMNGWMLAVDATVQYALTSERLLDNPELLWSLDSKEWWPQGLTSADLEIDSPYNLRTQTGLTPTAIASPGFESLLAVVNYEESPYWYYLNDQKGITRFSTTLDEHNQTIGQFGISE</sequence>
<evidence type="ECO:0000256" key="1">
    <source>
        <dbReference type="ARBA" id="ARBA00022475"/>
    </source>
</evidence>
<evidence type="ECO:0000256" key="7">
    <source>
        <dbReference type="HAMAP-Rule" id="MF_02065"/>
    </source>
</evidence>
<proteinExistence type="inferred from homology"/>
<evidence type="ECO:0000256" key="6">
    <source>
        <dbReference type="ARBA" id="ARBA00023316"/>
    </source>
</evidence>
<dbReference type="NCBIfam" id="TIGR00247">
    <property type="entry name" value="endolytic transglycosylase MltG"/>
    <property type="match status" value="1"/>
</dbReference>
<dbReference type="GO" id="GO:0071555">
    <property type="term" value="P:cell wall organization"/>
    <property type="evidence" value="ECO:0007669"/>
    <property type="project" value="UniProtKB-KW"/>
</dbReference>
<keyword evidence="6 7" id="KW-0961">Cell wall biogenesis/degradation</keyword>
<keyword evidence="4 7" id="KW-0472">Membrane</keyword>
<reference evidence="8 9" key="1">
    <citation type="submission" date="2017-09" db="EMBL/GenBank/DDBJ databases">
        <title>Depth-based differentiation of microbial function through sediment-hosted aquifers and enrichment of novel symbionts in the deep terrestrial subsurface.</title>
        <authorList>
            <person name="Probst A.J."/>
            <person name="Ladd B."/>
            <person name="Jarett J.K."/>
            <person name="Geller-Mcgrath D.E."/>
            <person name="Sieber C.M."/>
            <person name="Emerson J.B."/>
            <person name="Anantharaman K."/>
            <person name="Thomas B.C."/>
            <person name="Malmstrom R."/>
            <person name="Stieglmeier M."/>
            <person name="Klingl A."/>
            <person name="Woyke T."/>
            <person name="Ryan C.M."/>
            <person name="Banfield J.F."/>
        </authorList>
    </citation>
    <scope>NUCLEOTIDE SEQUENCE [LARGE SCALE GENOMIC DNA]</scope>
    <source>
        <strain evidence="8">CG22_combo_CG10-13_8_21_14_all_39_12</strain>
    </source>
</reference>
<dbReference type="InterPro" id="IPR003770">
    <property type="entry name" value="MLTG-like"/>
</dbReference>
<dbReference type="HAMAP" id="MF_02065">
    <property type="entry name" value="MltG"/>
    <property type="match status" value="1"/>
</dbReference>
<dbReference type="Proteomes" id="UP000228495">
    <property type="component" value="Unassembled WGS sequence"/>
</dbReference>
<keyword evidence="2 7" id="KW-0812">Transmembrane</keyword>
<comment type="function">
    <text evidence="7">Functions as a peptidoglycan terminase that cleaves nascent peptidoglycan strands endolytically to terminate their elongation.</text>
</comment>
<dbReference type="GO" id="GO:0008932">
    <property type="term" value="F:lytic endotransglycosylase activity"/>
    <property type="evidence" value="ECO:0007669"/>
    <property type="project" value="UniProtKB-UniRule"/>
</dbReference>
<accession>A0A2H0BF20</accession>
<dbReference type="Gene3D" id="3.30.1490.480">
    <property type="entry name" value="Endolytic murein transglycosylase"/>
    <property type="match status" value="1"/>
</dbReference>
<keyword evidence="1 7" id="KW-1003">Cell membrane</keyword>
<evidence type="ECO:0000256" key="2">
    <source>
        <dbReference type="ARBA" id="ARBA00022692"/>
    </source>
</evidence>
<keyword evidence="3 7" id="KW-1133">Transmembrane helix</keyword>
<comment type="similarity">
    <text evidence="7">Belongs to the transglycosylase MltG family.</text>
</comment>
<dbReference type="GO" id="GO:0005886">
    <property type="term" value="C:plasma membrane"/>
    <property type="evidence" value="ECO:0007669"/>
    <property type="project" value="UniProtKB-UniRule"/>
</dbReference>
<evidence type="ECO:0000256" key="5">
    <source>
        <dbReference type="ARBA" id="ARBA00023239"/>
    </source>
</evidence>
<dbReference type="PANTHER" id="PTHR30518:SF2">
    <property type="entry name" value="ENDOLYTIC MUREIN TRANSGLYCOSYLASE"/>
    <property type="match status" value="1"/>
</dbReference>
<gene>
    <name evidence="7" type="primary">mltG</name>
    <name evidence="8" type="ORF">COX05_03970</name>
</gene>
<dbReference type="EMBL" id="PCSU01000068">
    <property type="protein sequence ID" value="PIP56266.1"/>
    <property type="molecule type" value="Genomic_DNA"/>
</dbReference>
<dbReference type="EC" id="4.2.2.29" evidence="7"/>